<comment type="caution">
    <text evidence="2">The sequence shown here is derived from an EMBL/GenBank/DDBJ whole genome shotgun (WGS) entry which is preliminary data.</text>
</comment>
<reference evidence="2 3" key="1">
    <citation type="submission" date="2018-01" db="EMBL/GenBank/DDBJ databases">
        <title>The draft genome sequence of Halioglobus japonicus S1-36.</title>
        <authorList>
            <person name="Du Z.-J."/>
            <person name="Shi M.-J."/>
        </authorList>
    </citation>
    <scope>NUCLEOTIDE SEQUENCE [LARGE SCALE GENOMIC DNA]</scope>
    <source>
        <strain evidence="2 3">S1-36</strain>
    </source>
</reference>
<dbReference type="SUPFAM" id="SSF160355">
    <property type="entry name" value="Bacterial polysaccharide co-polymerase-like"/>
    <property type="match status" value="1"/>
</dbReference>
<dbReference type="PANTHER" id="PTHR32309">
    <property type="entry name" value="TYROSINE-PROTEIN KINASE"/>
    <property type="match status" value="1"/>
</dbReference>
<keyword evidence="1" id="KW-0472">Membrane</keyword>
<evidence type="ECO:0000313" key="3">
    <source>
        <dbReference type="Proteomes" id="UP000235162"/>
    </source>
</evidence>
<proteinExistence type="predicted"/>
<dbReference type="InterPro" id="IPR050445">
    <property type="entry name" value="Bact_polysacc_biosynth/exp"/>
</dbReference>
<dbReference type="Proteomes" id="UP000235162">
    <property type="component" value="Unassembled WGS sequence"/>
</dbReference>
<dbReference type="AlphaFoldDB" id="A0AAP8MFR6"/>
<keyword evidence="3" id="KW-1185">Reference proteome</keyword>
<gene>
    <name evidence="2" type="ORF">C0029_08120</name>
</gene>
<accession>A0AAP8MFR6</accession>
<evidence type="ECO:0000256" key="1">
    <source>
        <dbReference type="SAM" id="Phobius"/>
    </source>
</evidence>
<keyword evidence="1" id="KW-0812">Transmembrane</keyword>
<feature type="transmembrane region" description="Helical" evidence="1">
    <location>
        <begin position="15"/>
        <end position="34"/>
    </location>
</feature>
<organism evidence="2 3">
    <name type="scientific">Halioglobus japonicus</name>
    <dbReference type="NCBI Taxonomy" id="930805"/>
    <lineage>
        <taxon>Bacteria</taxon>
        <taxon>Pseudomonadati</taxon>
        <taxon>Pseudomonadota</taxon>
        <taxon>Gammaproteobacteria</taxon>
        <taxon>Cellvibrionales</taxon>
        <taxon>Halieaceae</taxon>
        <taxon>Halioglobus</taxon>
    </lineage>
</organism>
<name>A0AAP8MFR6_9GAMM</name>
<dbReference type="PANTHER" id="PTHR32309:SF31">
    <property type="entry name" value="CAPSULAR EXOPOLYSACCHARIDE FAMILY"/>
    <property type="match status" value="1"/>
</dbReference>
<feature type="transmembrane region" description="Helical" evidence="1">
    <location>
        <begin position="256"/>
        <end position="277"/>
    </location>
</feature>
<keyword evidence="1" id="KW-1133">Transmembrane helix</keyword>
<sequence>MDMDLMPYLMALLNARWLIFASMLVFAVLTAWWVKGKPYLYESTARVSVVHIDDPGGVSPDDRRASQVLTLVEHGFVLGTKHDNYEHVIQARLGSREFTERFLEQYNVYKEFYPNQWLEEDDHWREGFIPDRGEVLTTFGEKVRRIVLDEETQILSISMVWPDAAVARDWANQYVYTFNEYMRGRTLAEVQRKQEFLEGELGRSEVVEIQQSLFRLIEAQTAIAMLANAREEYVLEVIDPAALPFRSFNMSRKKRVVIGAIAGAMLATFGVLAWVLLGRMLRTLLEYRAAHKDKPDVTSESDTSLGA</sequence>
<dbReference type="EMBL" id="PKUR01000002">
    <property type="protein sequence ID" value="PLW86976.1"/>
    <property type="molecule type" value="Genomic_DNA"/>
</dbReference>
<evidence type="ECO:0000313" key="2">
    <source>
        <dbReference type="EMBL" id="PLW86976.1"/>
    </source>
</evidence>
<protein>
    <submittedName>
        <fullName evidence="2">Chain-length determining protein</fullName>
    </submittedName>
</protein>